<proteinExistence type="predicted"/>
<evidence type="ECO:0000256" key="2">
    <source>
        <dbReference type="ARBA" id="ARBA00022485"/>
    </source>
</evidence>
<reference evidence="9" key="2">
    <citation type="submission" date="2020-06" db="EMBL/GenBank/DDBJ databases">
        <authorList>
            <person name="Sheffer M."/>
        </authorList>
    </citation>
    <scope>NUCLEOTIDE SEQUENCE</scope>
</reference>
<evidence type="ECO:0000256" key="1">
    <source>
        <dbReference type="ARBA" id="ARBA00001966"/>
    </source>
</evidence>
<keyword evidence="4" id="KW-0235">DNA replication</keyword>
<keyword evidence="3" id="KW-0639">Primosome</keyword>
<dbReference type="GO" id="GO:0051539">
    <property type="term" value="F:4 iron, 4 sulfur cluster binding"/>
    <property type="evidence" value="ECO:0007669"/>
    <property type="project" value="UniProtKB-KW"/>
</dbReference>
<evidence type="ECO:0000256" key="4">
    <source>
        <dbReference type="ARBA" id="ARBA00022705"/>
    </source>
</evidence>
<keyword evidence="5" id="KW-0479">Metal-binding</keyword>
<gene>
    <name evidence="9" type="ORF">HNY73_010691</name>
</gene>
<dbReference type="GO" id="GO:0046872">
    <property type="term" value="F:metal ion binding"/>
    <property type="evidence" value="ECO:0007669"/>
    <property type="project" value="UniProtKB-KW"/>
</dbReference>
<dbReference type="EMBL" id="JABXBU010000030">
    <property type="protein sequence ID" value="KAF8785104.1"/>
    <property type="molecule type" value="Genomic_DNA"/>
</dbReference>
<dbReference type="PANTHER" id="PTHR10537">
    <property type="entry name" value="DNA PRIMASE LARGE SUBUNIT"/>
    <property type="match status" value="1"/>
</dbReference>
<dbReference type="GO" id="GO:0006269">
    <property type="term" value="P:DNA replication, synthesis of primer"/>
    <property type="evidence" value="ECO:0007669"/>
    <property type="project" value="UniProtKB-KW"/>
</dbReference>
<evidence type="ECO:0000256" key="6">
    <source>
        <dbReference type="ARBA" id="ARBA00023004"/>
    </source>
</evidence>
<keyword evidence="10" id="KW-1185">Reference proteome</keyword>
<dbReference type="GO" id="GO:0005658">
    <property type="term" value="C:alpha DNA polymerase:primase complex"/>
    <property type="evidence" value="ECO:0007669"/>
    <property type="project" value="TreeGrafter"/>
</dbReference>
<dbReference type="Pfam" id="PF26466">
    <property type="entry name" value="DNA_primase_lrg_N"/>
    <property type="match status" value="1"/>
</dbReference>
<evidence type="ECO:0000313" key="9">
    <source>
        <dbReference type="EMBL" id="KAF8785104.1"/>
    </source>
</evidence>
<evidence type="ECO:0000256" key="7">
    <source>
        <dbReference type="ARBA" id="ARBA00023014"/>
    </source>
</evidence>
<comment type="cofactor">
    <cofactor evidence="1">
        <name>[4Fe-4S] cluster</name>
        <dbReference type="ChEBI" id="CHEBI:49883"/>
    </cofactor>
</comment>
<evidence type="ECO:0000259" key="8">
    <source>
        <dbReference type="Pfam" id="PF04104"/>
    </source>
</evidence>
<dbReference type="AlphaFoldDB" id="A0A8T0F1V0"/>
<dbReference type="InterPro" id="IPR058560">
    <property type="entry name" value="DNA_primase_C"/>
</dbReference>
<evidence type="ECO:0000256" key="3">
    <source>
        <dbReference type="ARBA" id="ARBA00022515"/>
    </source>
</evidence>
<keyword evidence="2" id="KW-0004">4Fe-4S</keyword>
<dbReference type="PANTHER" id="PTHR10537:SF4">
    <property type="entry name" value="DNA PRIMASE LARGE SUBUNIT"/>
    <property type="match status" value="1"/>
</dbReference>
<evidence type="ECO:0000256" key="5">
    <source>
        <dbReference type="ARBA" id="ARBA00022723"/>
    </source>
</evidence>
<dbReference type="Proteomes" id="UP000807504">
    <property type="component" value="Unassembled WGS sequence"/>
</dbReference>
<dbReference type="GO" id="GO:0006270">
    <property type="term" value="P:DNA replication initiation"/>
    <property type="evidence" value="ECO:0007669"/>
    <property type="project" value="TreeGrafter"/>
</dbReference>
<dbReference type="InterPro" id="IPR007238">
    <property type="entry name" value="DNA_primase_lsu_euk/arc"/>
</dbReference>
<feature type="domain" description="DNA primase large subunit C-terminal" evidence="8">
    <location>
        <begin position="142"/>
        <end position="302"/>
    </location>
</feature>
<evidence type="ECO:0000313" key="10">
    <source>
        <dbReference type="Proteomes" id="UP000807504"/>
    </source>
</evidence>
<protein>
    <submittedName>
        <fullName evidence="9">DNA primase large subunit like protein</fullName>
    </submittedName>
</protein>
<accession>A0A8T0F1V0</accession>
<name>A0A8T0F1V0_ARGBR</name>
<keyword evidence="6" id="KW-0408">Iron</keyword>
<dbReference type="Pfam" id="PF04104">
    <property type="entry name" value="DNA_primase_lrg"/>
    <property type="match status" value="1"/>
</dbReference>
<organism evidence="9 10">
    <name type="scientific">Argiope bruennichi</name>
    <name type="common">Wasp spider</name>
    <name type="synonym">Aranea bruennichi</name>
    <dbReference type="NCBI Taxonomy" id="94029"/>
    <lineage>
        <taxon>Eukaryota</taxon>
        <taxon>Metazoa</taxon>
        <taxon>Ecdysozoa</taxon>
        <taxon>Arthropoda</taxon>
        <taxon>Chelicerata</taxon>
        <taxon>Arachnida</taxon>
        <taxon>Araneae</taxon>
        <taxon>Araneomorphae</taxon>
        <taxon>Entelegynae</taxon>
        <taxon>Araneoidea</taxon>
        <taxon>Araneidae</taxon>
        <taxon>Argiope</taxon>
    </lineage>
</organism>
<sequence length="377" mass="43334">MKDAVKKCIEVCTHSFIIKPYRSILTSLMMIAEDLNSGFEKKYVKVPFAAVLKFVEERAFPLKFGYVEVPLDSLKHLLAVVFEEILTQGLNQIRASDCMQELRDPRIWYMHKEIKRLFRANVKSSLLMSNNTLTEKNLDKESDNFPLCMANLHNLLRSNHRLQHTSRVQYILYLKEIGVPCQEVINLFMKEYSIPVVNKQIRNSKTCDHSWADSQNRYIYNIEHLYGNRGSRKNYRAHTCHALQNSGNSSDGGCPYACFDEKNLEKVLSLCSFEVKDIEDIKSLSSSKKYTKACHSNLLMKIKSISSNIQVNKEKNVAPNFSKNLSCSEDNNKVLVPASALNSNGQVCRDSLLCELSKPSDFYFFIKNLKFSAICYR</sequence>
<comment type="caution">
    <text evidence="9">The sequence shown here is derived from an EMBL/GenBank/DDBJ whole genome shotgun (WGS) entry which is preliminary data.</text>
</comment>
<keyword evidence="7" id="KW-0411">Iron-sulfur</keyword>
<dbReference type="Gene3D" id="1.20.930.80">
    <property type="match status" value="1"/>
</dbReference>
<reference evidence="9" key="1">
    <citation type="journal article" date="2020" name="bioRxiv">
        <title>Chromosome-level reference genome of the European wasp spider Argiope bruennichi: a resource for studies on range expansion and evolutionary adaptation.</title>
        <authorList>
            <person name="Sheffer M.M."/>
            <person name="Hoppe A."/>
            <person name="Krehenwinkel H."/>
            <person name="Uhl G."/>
            <person name="Kuss A.W."/>
            <person name="Jensen L."/>
            <person name="Jensen C."/>
            <person name="Gillespie R.G."/>
            <person name="Hoff K.J."/>
            <person name="Prost S."/>
        </authorList>
    </citation>
    <scope>NUCLEOTIDE SEQUENCE</scope>
</reference>